<protein>
    <submittedName>
        <fullName evidence="5">ATP-binding protein</fullName>
    </submittedName>
</protein>
<dbReference type="InterPro" id="IPR003959">
    <property type="entry name" value="ATPase_AAA_core"/>
</dbReference>
<comment type="similarity">
    <text evidence="1">Belongs to the AAA ATPase family.</text>
</comment>
<dbReference type="Pfam" id="PF00004">
    <property type="entry name" value="AAA"/>
    <property type="match status" value="1"/>
</dbReference>
<dbReference type="InterPro" id="IPR050221">
    <property type="entry name" value="26S_Proteasome_ATPase"/>
</dbReference>
<evidence type="ECO:0000313" key="5">
    <source>
        <dbReference type="EMBL" id="MCF1750390.1"/>
    </source>
</evidence>
<keyword evidence="6" id="KW-1185">Reference proteome</keyword>
<dbReference type="SMART" id="SM00382">
    <property type="entry name" value="AAA"/>
    <property type="match status" value="1"/>
</dbReference>
<keyword evidence="2" id="KW-0547">Nucleotide-binding</keyword>
<keyword evidence="3 5" id="KW-0067">ATP-binding</keyword>
<dbReference type="InterPro" id="IPR027417">
    <property type="entry name" value="P-loop_NTPase"/>
</dbReference>
<sequence>MKSTFIPAFSFLEQAIRNRLDHFFHEKPFHKPEFVLEENTESDPLLAFFRHYQLSDENIILLTAAIVPHLVPGFFERLIRDYLPQGGEFPEFGGTKGENSRGMVATGETVVFILAGMDLERRLSFLPLFDQDNPLVKHRVLYLEPVKNGEPKLSGKLSIDPEYVEVLTTGKISLPTLSINFPAEHLQSNMSWEDLVLPPQVWQQIEELQAWLRHKDTILREWDIGRRIKPGYRALFYGPPGTGKTVTATLLGKYTGREVFKIDLSMVVSKYIGETEKNLATLFDKAENKDWILFFDEADSLFGKRTGVRDAHDKYANQEVSYLLQRIESYNGLVILASNFKNNIDAAFIRRFNALIYFPLPRTEDRLALWKKSLPSQLQASRELHLPEIAERYELTGSHIVNIVQYLSLTSIETGNYVLSKEQLLRGIKRELEKEGK</sequence>
<dbReference type="GO" id="GO:0005524">
    <property type="term" value="F:ATP binding"/>
    <property type="evidence" value="ECO:0007669"/>
    <property type="project" value="UniProtKB-KW"/>
</dbReference>
<organism evidence="5 6">
    <name type="scientific">Mariniradius sediminis</name>
    <dbReference type="NCBI Taxonomy" id="2909237"/>
    <lineage>
        <taxon>Bacteria</taxon>
        <taxon>Pseudomonadati</taxon>
        <taxon>Bacteroidota</taxon>
        <taxon>Cytophagia</taxon>
        <taxon>Cytophagales</taxon>
        <taxon>Cyclobacteriaceae</taxon>
        <taxon>Mariniradius</taxon>
    </lineage>
</organism>
<dbReference type="RefSeq" id="WP_234860495.1">
    <property type="nucleotide sequence ID" value="NZ_JAKEVZ010000003.1"/>
</dbReference>
<dbReference type="EMBL" id="JAKEVZ010000003">
    <property type="protein sequence ID" value="MCF1750390.1"/>
    <property type="molecule type" value="Genomic_DNA"/>
</dbReference>
<gene>
    <name evidence="5" type="ORF">L0U89_04845</name>
</gene>
<evidence type="ECO:0000256" key="2">
    <source>
        <dbReference type="ARBA" id="ARBA00022741"/>
    </source>
</evidence>
<dbReference type="PANTHER" id="PTHR23073">
    <property type="entry name" value="26S PROTEASOME REGULATORY SUBUNIT"/>
    <property type="match status" value="1"/>
</dbReference>
<reference evidence="5 6" key="1">
    <citation type="submission" date="2022-01" db="EMBL/GenBank/DDBJ databases">
        <title>Mariniradius saccharolyticus sp. nov., isolated from sediment of a river.</title>
        <authorList>
            <person name="Liu H."/>
        </authorList>
    </citation>
    <scope>NUCLEOTIDE SEQUENCE [LARGE SCALE GENOMIC DNA]</scope>
    <source>
        <strain evidence="5 6">RY-2</strain>
    </source>
</reference>
<dbReference type="Proteomes" id="UP001201449">
    <property type="component" value="Unassembled WGS sequence"/>
</dbReference>
<evidence type="ECO:0000259" key="4">
    <source>
        <dbReference type="SMART" id="SM00382"/>
    </source>
</evidence>
<name>A0ABS9BSA9_9BACT</name>
<evidence type="ECO:0000256" key="1">
    <source>
        <dbReference type="ARBA" id="ARBA00006914"/>
    </source>
</evidence>
<dbReference type="Gene3D" id="3.40.50.300">
    <property type="entry name" value="P-loop containing nucleotide triphosphate hydrolases"/>
    <property type="match status" value="1"/>
</dbReference>
<dbReference type="InterPro" id="IPR003593">
    <property type="entry name" value="AAA+_ATPase"/>
</dbReference>
<proteinExistence type="inferred from homology"/>
<comment type="caution">
    <text evidence="5">The sequence shown here is derived from an EMBL/GenBank/DDBJ whole genome shotgun (WGS) entry which is preliminary data.</text>
</comment>
<feature type="domain" description="AAA+ ATPase" evidence="4">
    <location>
        <begin position="230"/>
        <end position="362"/>
    </location>
</feature>
<dbReference type="SUPFAM" id="SSF52540">
    <property type="entry name" value="P-loop containing nucleoside triphosphate hydrolases"/>
    <property type="match status" value="1"/>
</dbReference>
<accession>A0ABS9BSA9</accession>
<evidence type="ECO:0000313" key="6">
    <source>
        <dbReference type="Proteomes" id="UP001201449"/>
    </source>
</evidence>
<dbReference type="CDD" id="cd19481">
    <property type="entry name" value="RecA-like_protease"/>
    <property type="match status" value="1"/>
</dbReference>
<evidence type="ECO:0000256" key="3">
    <source>
        <dbReference type="ARBA" id="ARBA00022840"/>
    </source>
</evidence>